<organism evidence="1 2">
    <name type="scientific">Candidatus Pseudobacter hemicellulosilyticus</name>
    <dbReference type="NCBI Taxonomy" id="3121375"/>
    <lineage>
        <taxon>Bacteria</taxon>
        <taxon>Pseudomonadati</taxon>
        <taxon>Bacteroidota</taxon>
        <taxon>Chitinophagia</taxon>
        <taxon>Chitinophagales</taxon>
        <taxon>Chitinophagaceae</taxon>
        <taxon>Pseudobacter</taxon>
    </lineage>
</organism>
<dbReference type="SUPFAM" id="SSF63829">
    <property type="entry name" value="Calcium-dependent phosphotriesterase"/>
    <property type="match status" value="1"/>
</dbReference>
<dbReference type="EMBL" id="CP119311">
    <property type="protein sequence ID" value="WEK35656.1"/>
    <property type="molecule type" value="Genomic_DNA"/>
</dbReference>
<dbReference type="Gene3D" id="2.120.10.30">
    <property type="entry name" value="TolB, C-terminal domain"/>
    <property type="match status" value="1"/>
</dbReference>
<sequence>MRTFFLPGGLLALMAGLFCYSCTKYDDRLDTQQTESGIIGVMKDGQVVDEAFIDETVTVYAKIGEADADLKCYVSDQEASILTRGSRISHINPANAAPAALRVDTFNIVVPRTAKIGAGNVYFSVNGAIKPALPFLVKRPDILIPNQVWVEPFLSSYSDSTERGDSWNWTFPEMLRDGRSREAVVNTIRQLCYDANGQAFYFLDIQRADGVMFIRQYKDGVVTTIAGAGNDYMASNAANLKLGTEYFSETDGRLFDMKTGPDGKLYFTNLFRAPDPVTGKTGVYSLIQRIDPATGKVEKVLGGERLLIANPSRTANNYRGIMDGRKDTAMIQFPSSLTFDKAGNLYFLERVSYYENGTLLRRLTTNGKVETLLGKVDIYLSETIDPSDGKSYFRPYYYQIYEDSDGFGDEVRFTGLENMVLAGNGKIYLQKYGKIIEVNPDTKEASSIIGLPDGMRGPATGTFKEVELATITTFDVDFDGNILFGHTSVFKMDLQAETVAMMTSFTAIPPEYNSPRQFVQQRQPGTNCVLGRMNRIVFDQFGTLYAGYIDIASSSEVRIARIIIER</sequence>
<dbReference type="InterPro" id="IPR011042">
    <property type="entry name" value="6-blade_b-propeller_TolB-like"/>
</dbReference>
<proteinExistence type="predicted"/>
<dbReference type="Proteomes" id="UP001220610">
    <property type="component" value="Chromosome"/>
</dbReference>
<dbReference type="AlphaFoldDB" id="A0AAJ5WRI0"/>
<reference evidence="1" key="1">
    <citation type="submission" date="2023-03" db="EMBL/GenBank/DDBJ databases">
        <title>Andean soil-derived lignocellulolytic bacterial consortium as a source of novel taxa and putative plastic-active enzymes.</title>
        <authorList>
            <person name="Diaz-Garcia L."/>
            <person name="Chuvochina M."/>
            <person name="Feuerriegel G."/>
            <person name="Bunk B."/>
            <person name="Sproer C."/>
            <person name="Streit W.R."/>
            <person name="Rodriguez L.M."/>
            <person name="Overmann J."/>
            <person name="Jimenez D.J."/>
        </authorList>
    </citation>
    <scope>NUCLEOTIDE SEQUENCE</scope>
    <source>
        <strain evidence="1">MAG 7</strain>
    </source>
</reference>
<evidence type="ECO:0000313" key="2">
    <source>
        <dbReference type="Proteomes" id="UP001220610"/>
    </source>
</evidence>
<protein>
    <submittedName>
        <fullName evidence="1">Uncharacterized protein</fullName>
    </submittedName>
</protein>
<evidence type="ECO:0000313" key="1">
    <source>
        <dbReference type="EMBL" id="WEK35656.1"/>
    </source>
</evidence>
<name>A0AAJ5WRI0_9BACT</name>
<gene>
    <name evidence="1" type="ORF">P0Y53_24485</name>
</gene>
<accession>A0AAJ5WRI0</accession>